<dbReference type="Gene3D" id="1.20.120.20">
    <property type="entry name" value="Apolipoprotein"/>
    <property type="match status" value="1"/>
</dbReference>
<accession>A0AAW0N4G1</accession>
<protein>
    <submittedName>
        <fullName evidence="2">Uncharacterized protein</fullName>
    </submittedName>
</protein>
<sequence length="201" mass="22743">MSRSSLQHWVNEPVLSVRPSTMKAVALILALAVIGLADTVERFWQQINDLNQKADGVVTLITDTMAELNTYKDDLQTKLSPTLTSPPTRWHCGHYMGELQSRTSQNVETVRGHVEPYMQQASQTANQKLTDITALLQSQAGGLGRPWRARSPTSGPRWRRPWRTAHCYGKQHRQADRDHPAYATRIKEQIETMAEKSKPSK</sequence>
<gene>
    <name evidence="2" type="ORF">WMY93_026911</name>
</gene>
<dbReference type="SUPFAM" id="SSF47162">
    <property type="entry name" value="Apolipoprotein"/>
    <property type="match status" value="1"/>
</dbReference>
<dbReference type="Proteomes" id="UP001460270">
    <property type="component" value="Unassembled WGS sequence"/>
</dbReference>
<evidence type="ECO:0000256" key="1">
    <source>
        <dbReference type="SAM" id="MobiDB-lite"/>
    </source>
</evidence>
<name>A0AAW0N4G1_9GOBI</name>
<reference evidence="3" key="1">
    <citation type="submission" date="2024-04" db="EMBL/GenBank/DDBJ databases">
        <title>Salinicola lusitanus LLJ914,a marine bacterium isolated from the Okinawa Trough.</title>
        <authorList>
            <person name="Li J."/>
        </authorList>
    </citation>
    <scope>NUCLEOTIDE SEQUENCE [LARGE SCALE GENOMIC DNA]</scope>
</reference>
<comment type="caution">
    <text evidence="2">The sequence shown here is derived from an EMBL/GenBank/DDBJ whole genome shotgun (WGS) entry which is preliminary data.</text>
</comment>
<feature type="region of interest" description="Disordered" evidence="1">
    <location>
        <begin position="141"/>
        <end position="161"/>
    </location>
</feature>
<proteinExistence type="predicted"/>
<dbReference type="AlphaFoldDB" id="A0AAW0N4G1"/>
<evidence type="ECO:0000313" key="2">
    <source>
        <dbReference type="EMBL" id="KAK7887290.1"/>
    </source>
</evidence>
<keyword evidence="3" id="KW-1185">Reference proteome</keyword>
<dbReference type="EMBL" id="JBBPFD010000019">
    <property type="protein sequence ID" value="KAK7887290.1"/>
    <property type="molecule type" value="Genomic_DNA"/>
</dbReference>
<organism evidence="2 3">
    <name type="scientific">Mugilogobius chulae</name>
    <name type="common">yellowstripe goby</name>
    <dbReference type="NCBI Taxonomy" id="88201"/>
    <lineage>
        <taxon>Eukaryota</taxon>
        <taxon>Metazoa</taxon>
        <taxon>Chordata</taxon>
        <taxon>Craniata</taxon>
        <taxon>Vertebrata</taxon>
        <taxon>Euteleostomi</taxon>
        <taxon>Actinopterygii</taxon>
        <taxon>Neopterygii</taxon>
        <taxon>Teleostei</taxon>
        <taxon>Neoteleostei</taxon>
        <taxon>Acanthomorphata</taxon>
        <taxon>Gobiaria</taxon>
        <taxon>Gobiiformes</taxon>
        <taxon>Gobioidei</taxon>
        <taxon>Gobiidae</taxon>
        <taxon>Gobionellinae</taxon>
        <taxon>Mugilogobius</taxon>
    </lineage>
</organism>
<evidence type="ECO:0000313" key="3">
    <source>
        <dbReference type="Proteomes" id="UP001460270"/>
    </source>
</evidence>